<organism evidence="13 14">
    <name type="scientific">Clupea harengus</name>
    <name type="common">Atlantic herring</name>
    <dbReference type="NCBI Taxonomy" id="7950"/>
    <lineage>
        <taxon>Eukaryota</taxon>
        <taxon>Metazoa</taxon>
        <taxon>Chordata</taxon>
        <taxon>Craniata</taxon>
        <taxon>Vertebrata</taxon>
        <taxon>Euteleostomi</taxon>
        <taxon>Actinopterygii</taxon>
        <taxon>Neopterygii</taxon>
        <taxon>Teleostei</taxon>
        <taxon>Clupei</taxon>
        <taxon>Clupeiformes</taxon>
        <taxon>Clupeoidei</taxon>
        <taxon>Clupeidae</taxon>
        <taxon>Clupea</taxon>
    </lineage>
</organism>
<dbReference type="InterPro" id="IPR050693">
    <property type="entry name" value="Hsp70_NEF-Inhibitors"/>
</dbReference>
<reference evidence="14 15" key="1">
    <citation type="submission" date="2025-04" db="UniProtKB">
        <authorList>
            <consortium name="RefSeq"/>
        </authorList>
    </citation>
    <scope>IDENTIFICATION</scope>
</reference>
<dbReference type="CTD" id="64374"/>
<dbReference type="GO" id="GO:0001654">
    <property type="term" value="P:eye development"/>
    <property type="evidence" value="ECO:0007669"/>
    <property type="project" value="Ensembl"/>
</dbReference>
<dbReference type="GO" id="GO:0005788">
    <property type="term" value="C:endoplasmic reticulum lumen"/>
    <property type="evidence" value="ECO:0007669"/>
    <property type="project" value="UniProtKB-SubCell"/>
</dbReference>
<accession>A0A6P3W8H1</accession>
<dbReference type="KEGG" id="char:105908145"/>
<evidence type="ECO:0000256" key="1">
    <source>
        <dbReference type="ARBA" id="ARBA00004319"/>
    </source>
</evidence>
<evidence type="ECO:0000256" key="9">
    <source>
        <dbReference type="ARBA" id="ARBA00023180"/>
    </source>
</evidence>
<dbReference type="Pfam" id="PF08609">
    <property type="entry name" value="Fes1"/>
    <property type="match status" value="1"/>
</dbReference>
<dbReference type="GeneTree" id="ENSGT00940000153909"/>
<evidence type="ECO:0000259" key="12">
    <source>
        <dbReference type="Pfam" id="PF08609"/>
    </source>
</evidence>
<dbReference type="InterPro" id="IPR011989">
    <property type="entry name" value="ARM-like"/>
</dbReference>
<keyword evidence="7" id="KW-0653">Protein transport</keyword>
<dbReference type="GeneID" id="105908145"/>
<evidence type="ECO:0000313" key="13">
    <source>
        <dbReference type="Proteomes" id="UP000515152"/>
    </source>
</evidence>
<comment type="function">
    <text evidence="10">Required for protein translocation and folding in the endoplasmic reticulum (ER). Functions as a nucleotide exchange factor for the ER lumenal chaperone HSPA5.</text>
</comment>
<name>A0A6P3W8H1_CLUHA</name>
<keyword evidence="4" id="KW-0813">Transport</keyword>
<feature type="domain" description="Nucleotide exchange factor Fes1" evidence="12">
    <location>
        <begin position="147"/>
        <end position="222"/>
    </location>
</feature>
<dbReference type="GO" id="GO:0000774">
    <property type="term" value="F:adenyl-nucleotide exchange factor activity"/>
    <property type="evidence" value="ECO:0007669"/>
    <property type="project" value="TreeGrafter"/>
</dbReference>
<dbReference type="PANTHER" id="PTHR19316">
    <property type="entry name" value="PROTEIN FOLDING REGULATOR"/>
    <property type="match status" value="1"/>
</dbReference>
<keyword evidence="6" id="KW-0256">Endoplasmic reticulum</keyword>
<dbReference type="Gene3D" id="1.25.10.10">
    <property type="entry name" value="Leucine-rich Repeat Variant"/>
    <property type="match status" value="1"/>
</dbReference>
<dbReference type="InterPro" id="IPR013918">
    <property type="entry name" value="Nucleotide_exch_fac_Fes1"/>
</dbReference>
<evidence type="ECO:0000256" key="3">
    <source>
        <dbReference type="ARBA" id="ARBA00015352"/>
    </source>
</evidence>
<dbReference type="FunFam" id="1.25.10.10:FF:000148">
    <property type="entry name" value="SIL1 nucleotide exchange factor"/>
    <property type="match status" value="1"/>
</dbReference>
<keyword evidence="9" id="KW-0325">Glycoprotein</keyword>
<evidence type="ECO:0000256" key="4">
    <source>
        <dbReference type="ARBA" id="ARBA00022448"/>
    </source>
</evidence>
<feature type="signal peptide" evidence="11">
    <location>
        <begin position="1"/>
        <end position="32"/>
    </location>
</feature>
<evidence type="ECO:0000313" key="14">
    <source>
        <dbReference type="RefSeq" id="XP_012692076.2"/>
    </source>
</evidence>
<protein>
    <recommendedName>
        <fullName evidence="3">Nucleotide exchange factor SIL1</fullName>
    </recommendedName>
</protein>
<evidence type="ECO:0000313" key="15">
    <source>
        <dbReference type="RefSeq" id="XP_042558677.1"/>
    </source>
</evidence>
<evidence type="ECO:0000256" key="5">
    <source>
        <dbReference type="ARBA" id="ARBA00022729"/>
    </source>
</evidence>
<dbReference type="Proteomes" id="UP000515152">
    <property type="component" value="Chromosome 20"/>
</dbReference>
<keyword evidence="8" id="KW-0811">Translocation</keyword>
<evidence type="ECO:0000256" key="8">
    <source>
        <dbReference type="ARBA" id="ARBA00023010"/>
    </source>
</evidence>
<keyword evidence="13" id="KW-1185">Reference proteome</keyword>
<dbReference type="RefSeq" id="XP_042558677.1">
    <property type="nucleotide sequence ID" value="XM_042702743.1"/>
</dbReference>
<dbReference type="OrthoDB" id="448649at2759"/>
<evidence type="ECO:0000256" key="10">
    <source>
        <dbReference type="ARBA" id="ARBA00037748"/>
    </source>
</evidence>
<dbReference type="RefSeq" id="XP_012692076.2">
    <property type="nucleotide sequence ID" value="XM_012836622.3"/>
</dbReference>
<evidence type="ECO:0000256" key="7">
    <source>
        <dbReference type="ARBA" id="ARBA00022927"/>
    </source>
</evidence>
<evidence type="ECO:0000256" key="2">
    <source>
        <dbReference type="ARBA" id="ARBA00010588"/>
    </source>
</evidence>
<dbReference type="SUPFAM" id="SSF48371">
    <property type="entry name" value="ARM repeat"/>
    <property type="match status" value="1"/>
</dbReference>
<sequence>MSNVYGRPCSSSELRKMLVLWMLSLLIVVAVSENSHSALTVLEDSGSDSTGHEEAQVNDEFDDEDLEVFQPSNQWQTLKPGQAVPRGSHVRLNLQTGQREAKLGEEQQARYLKDGQRVVNTKAPSFTARELKEALKMFKEGVDDPAHPQRREEEEALKAKFRPLDELKRDMAELDMRVETDVDIMRRLITKFNSSNATVEERVKALLDLEYLVHQVDNAQNLVSMGGMKLVINALNSSDFGLQGNAAFVLGSAVSSNPSVQVEVTEGGALLKLLTLLATPRPIPVKKKALFAVASLLRHFPYAQGHFLKLGGMQVLVDLFQTPGGESLRIRIVTLIYDMIVEKELMSQSGMDQIPDSTFQERLRQYAQVTLLPVLAEQGWCRLVPELLASSEHDWREKALRTLLAMMPYCQEEFRQNRALISSLGDLQKQYRELVLTEQDLGEEDGYFGEILILLDTVALKVR</sequence>
<feature type="chain" id="PRO_5044646632" description="Nucleotide exchange factor SIL1" evidence="11">
    <location>
        <begin position="33"/>
        <end position="463"/>
    </location>
</feature>
<proteinExistence type="inferred from homology"/>
<dbReference type="GO" id="GO:0048741">
    <property type="term" value="P:skeletal muscle fiber development"/>
    <property type="evidence" value="ECO:0007669"/>
    <property type="project" value="Ensembl"/>
</dbReference>
<gene>
    <name evidence="14 15" type="primary">sil1</name>
</gene>
<comment type="subcellular location">
    <subcellularLocation>
        <location evidence="1">Endoplasmic reticulum lumen</location>
    </subcellularLocation>
</comment>
<evidence type="ECO:0000256" key="6">
    <source>
        <dbReference type="ARBA" id="ARBA00022824"/>
    </source>
</evidence>
<dbReference type="InterPro" id="IPR016024">
    <property type="entry name" value="ARM-type_fold"/>
</dbReference>
<dbReference type="AlphaFoldDB" id="A0A6P3W8H1"/>
<dbReference type="GO" id="GO:0015031">
    <property type="term" value="P:protein transport"/>
    <property type="evidence" value="ECO:0007669"/>
    <property type="project" value="UniProtKB-KW"/>
</dbReference>
<evidence type="ECO:0000256" key="11">
    <source>
        <dbReference type="SAM" id="SignalP"/>
    </source>
</evidence>
<dbReference type="PANTHER" id="PTHR19316:SF35">
    <property type="entry name" value="NUCLEOTIDE EXCHANGE FACTOR SIL1"/>
    <property type="match status" value="1"/>
</dbReference>
<keyword evidence="5 11" id="KW-0732">Signal</keyword>
<comment type="similarity">
    <text evidence="2">Belongs to the SIL1 family.</text>
</comment>